<dbReference type="Proteomes" id="UP001324427">
    <property type="component" value="Unassembled WGS sequence"/>
</dbReference>
<dbReference type="GO" id="GO:0061617">
    <property type="term" value="C:MICOS complex"/>
    <property type="evidence" value="ECO:0007669"/>
    <property type="project" value="UniProtKB-UniRule"/>
</dbReference>
<comment type="subunit">
    <text evidence="11">Component of the mitochondrial contact site and cristae organizing system (MICOS) complex.</text>
</comment>
<reference evidence="12 13" key="1">
    <citation type="submission" date="2021-11" db="EMBL/GenBank/DDBJ databases">
        <title>Black yeast isolated from Biological Soil Crust.</title>
        <authorList>
            <person name="Kurbessoian T."/>
        </authorList>
    </citation>
    <scope>NUCLEOTIDE SEQUENCE [LARGE SCALE GENOMIC DNA]</scope>
    <source>
        <strain evidence="12 13">CCFEE 5522</strain>
    </source>
</reference>
<evidence type="ECO:0000256" key="10">
    <source>
        <dbReference type="ARBA" id="ARBA00032985"/>
    </source>
</evidence>
<evidence type="ECO:0000256" key="1">
    <source>
        <dbReference type="ARBA" id="ARBA00002689"/>
    </source>
</evidence>
<dbReference type="GO" id="GO:0044284">
    <property type="term" value="C:mitochondrial crista junction"/>
    <property type="evidence" value="ECO:0007669"/>
    <property type="project" value="InterPro"/>
</dbReference>
<evidence type="ECO:0000313" key="12">
    <source>
        <dbReference type="EMBL" id="KAK4549678.1"/>
    </source>
</evidence>
<keyword evidence="11" id="KW-0999">Mitochondrion inner membrane</keyword>
<evidence type="ECO:0000313" key="13">
    <source>
        <dbReference type="Proteomes" id="UP001324427"/>
    </source>
</evidence>
<dbReference type="GO" id="GO:0042407">
    <property type="term" value="P:cristae formation"/>
    <property type="evidence" value="ECO:0007669"/>
    <property type="project" value="InterPro"/>
</dbReference>
<accession>A0AAV9JX91</accession>
<dbReference type="AlphaFoldDB" id="A0AAV9JX91"/>
<evidence type="ECO:0000256" key="5">
    <source>
        <dbReference type="ARBA" id="ARBA00022692"/>
    </source>
</evidence>
<keyword evidence="6" id="KW-1133">Transmembrane helix</keyword>
<gene>
    <name evidence="12" type="ORF">LTR36_004979</name>
</gene>
<evidence type="ECO:0000256" key="9">
    <source>
        <dbReference type="ARBA" id="ARBA00032159"/>
    </source>
</evidence>
<evidence type="ECO:0000256" key="2">
    <source>
        <dbReference type="ARBA" id="ARBA00004370"/>
    </source>
</evidence>
<evidence type="ECO:0000256" key="4">
    <source>
        <dbReference type="ARBA" id="ARBA00018170"/>
    </source>
</evidence>
<organism evidence="12 13">
    <name type="scientific">Oleoguttula mirabilis</name>
    <dbReference type="NCBI Taxonomy" id="1507867"/>
    <lineage>
        <taxon>Eukaryota</taxon>
        <taxon>Fungi</taxon>
        <taxon>Dikarya</taxon>
        <taxon>Ascomycota</taxon>
        <taxon>Pezizomycotina</taxon>
        <taxon>Dothideomycetes</taxon>
        <taxon>Dothideomycetidae</taxon>
        <taxon>Mycosphaerellales</taxon>
        <taxon>Teratosphaeriaceae</taxon>
        <taxon>Oleoguttula</taxon>
    </lineage>
</organism>
<evidence type="ECO:0000256" key="11">
    <source>
        <dbReference type="RuleBase" id="RU363010"/>
    </source>
</evidence>
<dbReference type="InterPro" id="IPR031463">
    <property type="entry name" value="Mic12"/>
</dbReference>
<comment type="caution">
    <text evidence="12">The sequence shown here is derived from an EMBL/GenBank/DDBJ whole genome shotgun (WGS) entry which is preliminary data.</text>
</comment>
<protein>
    <recommendedName>
        <fullName evidence="4 11">MICOS complex subunit MIC12</fullName>
    </recommendedName>
    <alternativeName>
        <fullName evidence="10 11">Altered inheritance of mitochondria protein 5, mitochondrial</fullName>
    </alternativeName>
    <alternativeName>
        <fullName evidence="9 11">Found in mitochondrial proteome protein 51</fullName>
    </alternativeName>
</protein>
<keyword evidence="13" id="KW-1185">Reference proteome</keyword>
<comment type="function">
    <text evidence="1 11">Component of the MICOS complex, a large protein complex of the mitochondrial inner membrane that plays crucial roles in the maintenance of crista junctions, inner membrane architecture, and formation of contact sites to the outer membrane.</text>
</comment>
<sequence>MGFTTGLLGGFTLTASLLYLSLSLHTANRVHQAALLHQQSLILNHVVDPLPPPPPPTSREVQTGVWETAKDRWNAELEGNVRKLQHVDWDGVRLRMEEGVSAVWRRAFEKGREVVPDPAK</sequence>
<comment type="subcellular location">
    <subcellularLocation>
        <location evidence="2">Membrane</location>
    </subcellularLocation>
    <subcellularLocation>
        <location evidence="11">Mitochondrion inner membrane</location>
        <topology evidence="11">Single-pass membrane protein</topology>
    </subcellularLocation>
</comment>
<comment type="similarity">
    <text evidence="3 11">Belongs to the MICOS complex subunit Mic12 family.</text>
</comment>
<keyword evidence="8" id="KW-0472">Membrane</keyword>
<evidence type="ECO:0000256" key="7">
    <source>
        <dbReference type="ARBA" id="ARBA00023128"/>
    </source>
</evidence>
<evidence type="ECO:0000256" key="6">
    <source>
        <dbReference type="ARBA" id="ARBA00022989"/>
    </source>
</evidence>
<dbReference type="Pfam" id="PF17050">
    <property type="entry name" value="AIM5"/>
    <property type="match status" value="1"/>
</dbReference>
<evidence type="ECO:0000256" key="8">
    <source>
        <dbReference type="ARBA" id="ARBA00023136"/>
    </source>
</evidence>
<keyword evidence="5" id="KW-0812">Transmembrane</keyword>
<keyword evidence="7 11" id="KW-0496">Mitochondrion</keyword>
<dbReference type="EMBL" id="JAVFHQ010000003">
    <property type="protein sequence ID" value="KAK4549678.1"/>
    <property type="molecule type" value="Genomic_DNA"/>
</dbReference>
<evidence type="ECO:0000256" key="3">
    <source>
        <dbReference type="ARBA" id="ARBA00009188"/>
    </source>
</evidence>
<name>A0AAV9JX91_9PEZI</name>
<proteinExistence type="inferred from homology"/>